<name>A0AAW0APB7_9AGAR</name>
<protein>
    <submittedName>
        <fullName evidence="1">Uncharacterized protein</fullName>
    </submittedName>
</protein>
<feature type="non-terminal residue" evidence="1">
    <location>
        <position position="1"/>
    </location>
</feature>
<accession>A0AAW0APB7</accession>
<comment type="caution">
    <text evidence="1">The sequence shown here is derived from an EMBL/GenBank/DDBJ whole genome shotgun (WGS) entry which is preliminary data.</text>
</comment>
<dbReference type="AlphaFoldDB" id="A0AAW0APB7"/>
<evidence type="ECO:0000313" key="1">
    <source>
        <dbReference type="EMBL" id="KAK7015098.1"/>
    </source>
</evidence>
<evidence type="ECO:0000313" key="2">
    <source>
        <dbReference type="Proteomes" id="UP001362999"/>
    </source>
</evidence>
<feature type="non-terminal residue" evidence="1">
    <location>
        <position position="159"/>
    </location>
</feature>
<dbReference type="Proteomes" id="UP001362999">
    <property type="component" value="Unassembled WGS sequence"/>
</dbReference>
<keyword evidence="2" id="KW-1185">Reference proteome</keyword>
<proteinExistence type="predicted"/>
<organism evidence="1 2">
    <name type="scientific">Favolaschia claudopus</name>
    <dbReference type="NCBI Taxonomy" id="2862362"/>
    <lineage>
        <taxon>Eukaryota</taxon>
        <taxon>Fungi</taxon>
        <taxon>Dikarya</taxon>
        <taxon>Basidiomycota</taxon>
        <taxon>Agaricomycotina</taxon>
        <taxon>Agaricomycetes</taxon>
        <taxon>Agaricomycetidae</taxon>
        <taxon>Agaricales</taxon>
        <taxon>Marasmiineae</taxon>
        <taxon>Mycenaceae</taxon>
        <taxon>Favolaschia</taxon>
    </lineage>
</organism>
<reference evidence="1 2" key="1">
    <citation type="journal article" date="2024" name="J Genomics">
        <title>Draft genome sequencing and assembly of Favolaschia claudopus CIRM-BRFM 2984 isolated from oak limbs.</title>
        <authorList>
            <person name="Navarro D."/>
            <person name="Drula E."/>
            <person name="Chaduli D."/>
            <person name="Cazenave R."/>
            <person name="Ahrendt S."/>
            <person name="Wang J."/>
            <person name="Lipzen A."/>
            <person name="Daum C."/>
            <person name="Barry K."/>
            <person name="Grigoriev I.V."/>
            <person name="Favel A."/>
            <person name="Rosso M.N."/>
            <person name="Martin F."/>
        </authorList>
    </citation>
    <scope>NUCLEOTIDE SEQUENCE [LARGE SCALE GENOMIC DNA]</scope>
    <source>
        <strain evidence="1 2">CIRM-BRFM 2984</strain>
    </source>
</reference>
<sequence length="159" mass="17964">HNQDWERFVSFMCCVFDRKMLHTQMTGKALQFSTKMNTVEAYMDSPKQSGSSGRRPSPTNKFSLEYTDDGTCTMSAFARPCSHYFVVPVYDARHLDFDFTADLPKMATDLPLWPHKEIPEGSFVTVGYTVSTYKGMASGHTDKVLHLGCNLQWVIVCGT</sequence>
<dbReference type="EMBL" id="JAWWNJ010000055">
    <property type="protein sequence ID" value="KAK7015098.1"/>
    <property type="molecule type" value="Genomic_DNA"/>
</dbReference>
<gene>
    <name evidence="1" type="ORF">R3P38DRAFT_2397230</name>
</gene>